<dbReference type="InterPro" id="IPR002110">
    <property type="entry name" value="Ankyrin_rpt"/>
</dbReference>
<feature type="repeat" description="ANK" evidence="3">
    <location>
        <begin position="580"/>
        <end position="608"/>
    </location>
</feature>
<feature type="repeat" description="ANK" evidence="3">
    <location>
        <begin position="1219"/>
        <end position="1247"/>
    </location>
</feature>
<feature type="repeat" description="ANK" evidence="3">
    <location>
        <begin position="1132"/>
        <end position="1164"/>
    </location>
</feature>
<dbReference type="SUPFAM" id="SSF48403">
    <property type="entry name" value="Ankyrin repeat"/>
    <property type="match status" value="4"/>
</dbReference>
<dbReference type="EMBL" id="DF933811">
    <property type="protein sequence ID" value="GAM34811.1"/>
    <property type="molecule type" value="Genomic_DNA"/>
</dbReference>
<dbReference type="Pfam" id="PF12796">
    <property type="entry name" value="Ank_2"/>
    <property type="match status" value="5"/>
</dbReference>
<organism evidence="5 6">
    <name type="scientific">Talaromyces pinophilus</name>
    <name type="common">Penicillium pinophilum</name>
    <dbReference type="NCBI Taxonomy" id="128442"/>
    <lineage>
        <taxon>Eukaryota</taxon>
        <taxon>Fungi</taxon>
        <taxon>Dikarya</taxon>
        <taxon>Ascomycota</taxon>
        <taxon>Pezizomycotina</taxon>
        <taxon>Eurotiomycetes</taxon>
        <taxon>Eurotiomycetidae</taxon>
        <taxon>Eurotiales</taxon>
        <taxon>Trichocomaceae</taxon>
        <taxon>Talaromyces</taxon>
        <taxon>Talaromyces sect. Talaromyces</taxon>
    </lineage>
</organism>
<evidence type="ECO:0000313" key="5">
    <source>
        <dbReference type="EMBL" id="GAM34811.1"/>
    </source>
</evidence>
<dbReference type="Pfam" id="PF00023">
    <property type="entry name" value="Ank"/>
    <property type="match status" value="2"/>
</dbReference>
<gene>
    <name evidence="5" type="ORF">TCE0_015r02633</name>
</gene>
<reference evidence="6" key="1">
    <citation type="journal article" date="2015" name="Genome Announc.">
        <title>Draft genome sequence of Talaromyces cellulolyticus strain Y-94, a source of lignocellulosic biomass-degrading enzymes.</title>
        <authorList>
            <person name="Fujii T."/>
            <person name="Koike H."/>
            <person name="Sawayama S."/>
            <person name="Yano S."/>
            <person name="Inoue H."/>
        </authorList>
    </citation>
    <scope>NUCLEOTIDE SEQUENCE [LARGE SCALE GENOMIC DNA]</scope>
    <source>
        <strain evidence="6">Y-94</strain>
    </source>
</reference>
<feature type="repeat" description="ANK" evidence="3">
    <location>
        <begin position="381"/>
        <end position="413"/>
    </location>
</feature>
<feature type="repeat" description="ANK" evidence="3">
    <location>
        <begin position="684"/>
        <end position="716"/>
    </location>
</feature>
<dbReference type="PANTHER" id="PTHR24198">
    <property type="entry name" value="ANKYRIN REPEAT AND PROTEIN KINASE DOMAIN-CONTAINING PROTEIN"/>
    <property type="match status" value="1"/>
</dbReference>
<dbReference type="PRINTS" id="PR01415">
    <property type="entry name" value="ANKYRIN"/>
</dbReference>
<comment type="caution">
    <text evidence="5">The sequence shown here is derived from an EMBL/GenBank/DDBJ whole genome shotgun (WGS) entry which is preliminary data.</text>
</comment>
<proteinExistence type="predicted"/>
<dbReference type="PROSITE" id="PS50088">
    <property type="entry name" value="ANK_REPEAT"/>
    <property type="match status" value="10"/>
</dbReference>
<feature type="repeat" description="ANK" evidence="3">
    <location>
        <begin position="804"/>
        <end position="836"/>
    </location>
</feature>
<feature type="repeat" description="ANK" evidence="3">
    <location>
        <begin position="315"/>
        <end position="347"/>
    </location>
</feature>
<dbReference type="InterPro" id="IPR036770">
    <property type="entry name" value="Ankyrin_rpt-contain_sf"/>
</dbReference>
<feature type="region of interest" description="Disordered" evidence="4">
    <location>
        <begin position="755"/>
        <end position="780"/>
    </location>
</feature>
<dbReference type="PROSITE" id="PS50297">
    <property type="entry name" value="ANK_REP_REGION"/>
    <property type="match status" value="10"/>
</dbReference>
<evidence type="ECO:0000256" key="3">
    <source>
        <dbReference type="PROSITE-ProRule" id="PRU00023"/>
    </source>
</evidence>
<protein>
    <submittedName>
        <fullName evidence="5">Uncharacterized protein</fullName>
    </submittedName>
</protein>
<dbReference type="PANTHER" id="PTHR24198:SF194">
    <property type="entry name" value="INVERSIN-A"/>
    <property type="match status" value="1"/>
</dbReference>
<dbReference type="Gene3D" id="1.25.40.20">
    <property type="entry name" value="Ankyrin repeat-containing domain"/>
    <property type="match status" value="6"/>
</dbReference>
<accession>A0A6V8H0J0</accession>
<dbReference type="SMART" id="SM00248">
    <property type="entry name" value="ANK"/>
    <property type="match status" value="21"/>
</dbReference>
<evidence type="ECO:0000256" key="2">
    <source>
        <dbReference type="ARBA" id="ARBA00023043"/>
    </source>
</evidence>
<dbReference type="Proteomes" id="UP000053095">
    <property type="component" value="Unassembled WGS sequence"/>
</dbReference>
<name>A0A6V8H0J0_TALPI</name>
<evidence type="ECO:0000256" key="4">
    <source>
        <dbReference type="SAM" id="MobiDB-lite"/>
    </source>
</evidence>
<keyword evidence="6" id="KW-1185">Reference proteome</keyword>
<keyword evidence="2 3" id="KW-0040">ANK repeat</keyword>
<feature type="repeat" description="ANK" evidence="3">
    <location>
        <begin position="348"/>
        <end position="380"/>
    </location>
</feature>
<evidence type="ECO:0000313" key="6">
    <source>
        <dbReference type="Proteomes" id="UP000053095"/>
    </source>
</evidence>
<sequence length="1333" mass="146822">MGTAIQLGIKPTDSDLRLYVASRLQESDFAEEVAKDGSLINDIVSKTGNIFLLSRLLLDELLDFVTIHQMRKALQRSPQGLQQALEATIQRIDAQSSARKTLARRLLGWIMVAERRLKLDEVVTAFAVEEGEELQPDNIPSTDILLQVCAGLVVLNKHDNTLGLVHAFAYEVLHLTLPEKETNLDIASTCVRYLSLKPLVAGPCTSSTEMIKRLDSLAFLDYSSKYWGQHVILGDCEKDLEPRVLKLLNDIALRNSAFQAMQFRGDFANTGVTEELFQSLPKNPEALHLAAYWGLTYTAGKILEAGASSSPLDSHKWTPLHWACANNKLPVAEILIRSGANVNVQDIQGWSPLFWAAFVGSIDMVRLLLSNGANHLTRSTLGWTALHWAISGGHTEIVKELLEHHSQSQSSEPVFHTMTMEEIESYANATLPVDIAATGQDANIFTMLIEHLQTPGDTVTDAKFNMIWEREHFDVPVSLNPWRTLTKGERVNGRESKIPRFTGRYADNSEYWRSDPKKWKSALLLSAIRDQQLSSVELLIKTGADVDYDSALCVAACRIDPRYVQCLLENGANPNITDGSGRTALHEAVMNGFVETIGALLDGGADVNKPVVRDSTYMDYSNNYIEFAGYRFAFTDNGSTALIQACGFSQQTWSTRKQSSSELATQITRLLLSRGASTGLKDLSGRTALHYVMLRPHLPLVRLLIEAGSPVDAVDCYGSTPLHLLALRKEEALEMHELKETVRLLLNGKCENGQQNTLDQPVRVMPSSDDEPNSSGKTKSMLYKVMVRKEGRSTEHKRLESFDEGLTPLSMALQAGRWEMVQVLLELGATFPVELDLTPILDRAIETVEPSMTSLLLHHGAHPSPGAINVLVKSFVAQTTDAKIPEGKGPSVNNLKTILKELVSAGADINFCQNEETPMTLITEKGGSITALNALLDAGADVYTSSPKTFDSILTSALFGKTGAVACLLDYAVAHPKEGHWSEHLTEFSNESDSITRICRCLQKANAINRTNSDGRTLLHIAAEQGHINLVTSLVSCGAKVDIADSNEWLAVHCAGFAEQTAVLKFLLEQITESCGKLQEIFNKEDTTSRKRTMLDVAIMNQNIDMASILLEYSMNPQSGIDPNSAIRDWRKDVPLLGYAAENGYAEILSILLQHGADIEKSDNYGWRPLHLACYRGHTEIAKILIDVGADVHAATVKWNEPYYKPTGLYQDNPWTGQPIHLATMSGKADIVKLLLEKGVDIHASTGVDADSYGSPGHGPTTLHLALDTNVFYGRHGQALDSARLQIAQWLVERGAMVRGIIRAYSLQDILNFRDFPGLWDALVAGERDEAST</sequence>
<feature type="repeat" description="ANK" evidence="3">
    <location>
        <begin position="1014"/>
        <end position="1046"/>
    </location>
</feature>
<feature type="repeat" description="ANK" evidence="3">
    <location>
        <begin position="1165"/>
        <end position="1197"/>
    </location>
</feature>
<keyword evidence="1" id="KW-0677">Repeat</keyword>
<evidence type="ECO:0000256" key="1">
    <source>
        <dbReference type="ARBA" id="ARBA00022737"/>
    </source>
</evidence>